<protein>
    <submittedName>
        <fullName evidence="1">Uncharacterized protein</fullName>
    </submittedName>
</protein>
<evidence type="ECO:0000313" key="1">
    <source>
        <dbReference type="EMBL" id="CAD9236570.1"/>
    </source>
</evidence>
<reference evidence="1" key="1">
    <citation type="submission" date="2021-01" db="EMBL/GenBank/DDBJ databases">
        <authorList>
            <person name="Corre E."/>
            <person name="Pelletier E."/>
            <person name="Niang G."/>
            <person name="Scheremetjew M."/>
            <person name="Finn R."/>
            <person name="Kale V."/>
            <person name="Holt S."/>
            <person name="Cochrane G."/>
            <person name="Meng A."/>
            <person name="Brown T."/>
            <person name="Cohen L."/>
        </authorList>
    </citation>
    <scope>NUCLEOTIDE SEQUENCE</scope>
    <source>
        <strain evidence="1">SAG 36.94</strain>
    </source>
</reference>
<gene>
    <name evidence="1" type="ORF">CCAE0312_LOCUS8666</name>
</gene>
<name>A0A7S1THS0_9RHOD</name>
<dbReference type="EMBL" id="HBGH01015535">
    <property type="protein sequence ID" value="CAD9236570.1"/>
    <property type="molecule type" value="Transcribed_RNA"/>
</dbReference>
<proteinExistence type="predicted"/>
<dbReference type="AlphaFoldDB" id="A0A7S1THS0"/>
<organism evidence="1">
    <name type="scientific">Compsopogon caeruleus</name>
    <dbReference type="NCBI Taxonomy" id="31354"/>
    <lineage>
        <taxon>Eukaryota</taxon>
        <taxon>Rhodophyta</taxon>
        <taxon>Compsopogonophyceae</taxon>
        <taxon>Compsopogonales</taxon>
        <taxon>Compsopogonaceae</taxon>
        <taxon>Compsopogon</taxon>
    </lineage>
</organism>
<sequence length="291" mass="33272">MDGSSGSSDLFRSKRSSIGSLSSVSRLVGVGRLDPRLEGEEVCLLLARELGVLKFSSAEIPFSSYHESWAKDIMVVPFNGIRLGIKNSFRFFELCGTHGLARSSLLYFGNWFGGFIQCIRHLWGGFEHILIPFIEGFQPLPQKLTRPWRERMRTELLYVADKVVAASKEPDIREGLVALHTNLRDLVSKLLGWAEAFEQSLVEQLEIFGTEPTVRDIEIQMVDWICEQPDGMDGMAVLLAWMTEEHRRLWLKIRFSKNRRFRLSQGCKEVHRKSERLHRVVVGGRKKGHVS</sequence>
<accession>A0A7S1THS0</accession>